<dbReference type="PROSITE" id="PS00236">
    <property type="entry name" value="NEUROTR_ION_CHANNEL"/>
    <property type="match status" value="1"/>
</dbReference>
<dbReference type="EMBL" id="JADFTS010000002">
    <property type="protein sequence ID" value="KAF9619843.1"/>
    <property type="molecule type" value="Genomic_DNA"/>
</dbReference>
<dbReference type="Proteomes" id="UP000631114">
    <property type="component" value="Unassembled WGS sequence"/>
</dbReference>
<accession>A0A835IQK7</accession>
<evidence type="ECO:0000256" key="5">
    <source>
        <dbReference type="ARBA" id="ARBA00023242"/>
    </source>
</evidence>
<comment type="subcellular location">
    <subcellularLocation>
        <location evidence="2">Membrane</location>
    </subcellularLocation>
    <subcellularLocation>
        <location evidence="1">Nucleus</location>
    </subcellularLocation>
</comment>
<dbReference type="InterPro" id="IPR055079">
    <property type="entry name" value="POP1_C"/>
</dbReference>
<evidence type="ECO:0000259" key="9">
    <source>
        <dbReference type="Pfam" id="PF22770"/>
    </source>
</evidence>
<evidence type="ECO:0000259" key="8">
    <source>
        <dbReference type="Pfam" id="PF08170"/>
    </source>
</evidence>
<sequence>MESMAKQRPKTQTPTPTLPPRMLIVNRFAESRSRELESLHTIISTRQNNNFKSQNNKRRRTTGFDNRSTKNRWKKRRKLFDDQIQNKNKNESEDGLLLLPRRIRRRIQLRKNLLDSGFVTSVDGTKRLRTHLWYAKRFTLVKKWGFFIPLGLHGRGKGSRAVLKWFRNGAVLHDASYYTAVQLEGPEDALLSILRMVFVPMPSVDVDKLSASVLSGMSYGCAMLHHVGAPFSQLICPVKYMWRPHVRHDVDTEAGSSPIVSGSDRQLWVWIHAGALDEGLGALRLACQKQRDEADASVNCCSLEGQLAKLEVMGSKAIQILQKILHPTSETSLADRTSSQLQNSFILEHAVHLPPHAILSLLVKDPRDLPKKEPESNLEAASVCLDGDLLKDEPTKHSASTASKGKEKEIISSLWSNSKANSVLVSDSKDLWQARNAVNPPVEENLLCMEKHQKRMDFFNIDILDMNSGVSATEMKGQSSSSCPILLLKNRNIRGSCVGWSLILPLTWVKAFWVPFVNRGAHPVGLREKHWIACDVGLPSFPFDFPDCNAYSCFMAAEAIANDEKMDLRPMAMRPSEVPSPPPWDSIKLAFETEPLGGITQDIYEENSRGERNGCNSLGDAGIKNCDSESLEQDACPFKGFVARTSDILSTHLNDIHGNHLLVFPNKKLGKKTKLLESRDKLELDPERAGQIPLDRKLCFLRVLLRAYKEGAFEEGAVICAPRLTDILLWTSRSDVHEEQLQIPQSLLGTYYTLQTSGKWELQKPKDPVTWESHRWPIGFVTTGFVRGSTIPTAEAFCESTLLAQLRREQWEGKHGKQRKCEIFVLVRNLRSTAYRLALATIVLEQQREDVDFL</sequence>
<dbReference type="InterPro" id="IPR009723">
    <property type="entry name" value="Pop1_N"/>
</dbReference>
<evidence type="ECO:0000256" key="4">
    <source>
        <dbReference type="ARBA" id="ARBA00023136"/>
    </source>
</evidence>
<feature type="region of interest" description="Disordered" evidence="6">
    <location>
        <begin position="48"/>
        <end position="72"/>
    </location>
</feature>
<feature type="domain" description="Pop1 N-terminal" evidence="7">
    <location>
        <begin position="46"/>
        <end position="185"/>
    </location>
</feature>
<evidence type="ECO:0000313" key="10">
    <source>
        <dbReference type="EMBL" id="KAF9619843.1"/>
    </source>
</evidence>
<evidence type="ECO:0000256" key="3">
    <source>
        <dbReference type="ARBA" id="ARBA00022694"/>
    </source>
</evidence>
<dbReference type="Pfam" id="PF06978">
    <property type="entry name" value="POP1_N"/>
    <property type="match status" value="1"/>
</dbReference>
<dbReference type="InterPro" id="IPR039182">
    <property type="entry name" value="Pop1"/>
</dbReference>
<dbReference type="InterPro" id="IPR012590">
    <property type="entry name" value="POPLD_dom"/>
</dbReference>
<dbReference type="InterPro" id="IPR018000">
    <property type="entry name" value="Neurotransmitter_ion_chnl_CS"/>
</dbReference>
<protein>
    <submittedName>
        <fullName evidence="10">Uncharacterized protein</fullName>
    </submittedName>
</protein>
<reference evidence="10 11" key="1">
    <citation type="submission" date="2020-10" db="EMBL/GenBank/DDBJ databases">
        <title>The Coptis chinensis genome and diversification of protoberbering-type alkaloids.</title>
        <authorList>
            <person name="Wang B."/>
            <person name="Shu S."/>
            <person name="Song C."/>
            <person name="Liu Y."/>
        </authorList>
    </citation>
    <scope>NUCLEOTIDE SEQUENCE [LARGE SCALE GENOMIC DNA]</scope>
    <source>
        <strain evidence="10">HL-2020</strain>
        <tissue evidence="10">Leaf</tissue>
    </source>
</reference>
<dbReference type="AlphaFoldDB" id="A0A835IQK7"/>
<dbReference type="GO" id="GO:0001682">
    <property type="term" value="P:tRNA 5'-leader removal"/>
    <property type="evidence" value="ECO:0007669"/>
    <property type="project" value="InterPro"/>
</dbReference>
<organism evidence="10 11">
    <name type="scientific">Coptis chinensis</name>
    <dbReference type="NCBI Taxonomy" id="261450"/>
    <lineage>
        <taxon>Eukaryota</taxon>
        <taxon>Viridiplantae</taxon>
        <taxon>Streptophyta</taxon>
        <taxon>Embryophyta</taxon>
        <taxon>Tracheophyta</taxon>
        <taxon>Spermatophyta</taxon>
        <taxon>Magnoliopsida</taxon>
        <taxon>Ranunculales</taxon>
        <taxon>Ranunculaceae</taxon>
        <taxon>Coptidoideae</taxon>
        <taxon>Coptis</taxon>
    </lineage>
</organism>
<dbReference type="OrthoDB" id="442863at2759"/>
<dbReference type="PANTHER" id="PTHR22731">
    <property type="entry name" value="RIBONUCLEASES P/MRP PROTEIN SUBUNIT POP1"/>
    <property type="match status" value="1"/>
</dbReference>
<dbReference type="GO" id="GO:0016020">
    <property type="term" value="C:membrane"/>
    <property type="evidence" value="ECO:0007669"/>
    <property type="project" value="UniProtKB-SubCell"/>
</dbReference>
<dbReference type="Pfam" id="PF22770">
    <property type="entry name" value="POP1_C"/>
    <property type="match status" value="1"/>
</dbReference>
<name>A0A835IQK7_9MAGN</name>
<evidence type="ECO:0000256" key="2">
    <source>
        <dbReference type="ARBA" id="ARBA00004370"/>
    </source>
</evidence>
<keyword evidence="4" id="KW-0472">Membrane</keyword>
<feature type="domain" description="POP1 C-terminal" evidence="9">
    <location>
        <begin position="755"/>
        <end position="843"/>
    </location>
</feature>
<keyword evidence="5" id="KW-0539">Nucleus</keyword>
<feature type="domain" description="POPLD" evidence="8">
    <location>
        <begin position="499"/>
        <end position="576"/>
    </location>
</feature>
<evidence type="ECO:0000256" key="6">
    <source>
        <dbReference type="SAM" id="MobiDB-lite"/>
    </source>
</evidence>
<dbReference type="PANTHER" id="PTHR22731:SF3">
    <property type="entry name" value="RIBONUCLEASES P_MRP PROTEIN SUBUNIT POP1"/>
    <property type="match status" value="1"/>
</dbReference>
<evidence type="ECO:0000256" key="1">
    <source>
        <dbReference type="ARBA" id="ARBA00004123"/>
    </source>
</evidence>
<evidence type="ECO:0000313" key="11">
    <source>
        <dbReference type="Proteomes" id="UP000631114"/>
    </source>
</evidence>
<comment type="caution">
    <text evidence="10">The sequence shown here is derived from an EMBL/GenBank/DDBJ whole genome shotgun (WGS) entry which is preliminary data.</text>
</comment>
<proteinExistence type="predicted"/>
<evidence type="ECO:0000259" key="7">
    <source>
        <dbReference type="Pfam" id="PF06978"/>
    </source>
</evidence>
<dbReference type="GO" id="GO:0005655">
    <property type="term" value="C:nucleolar ribonuclease P complex"/>
    <property type="evidence" value="ECO:0007669"/>
    <property type="project" value="InterPro"/>
</dbReference>
<keyword evidence="3" id="KW-0819">tRNA processing</keyword>
<gene>
    <name evidence="10" type="ORF">IFM89_009594</name>
</gene>
<keyword evidence="11" id="KW-1185">Reference proteome</keyword>
<dbReference type="Pfam" id="PF08170">
    <property type="entry name" value="POPLD"/>
    <property type="match status" value="1"/>
</dbReference>
<dbReference type="GO" id="GO:0000172">
    <property type="term" value="C:ribonuclease MRP complex"/>
    <property type="evidence" value="ECO:0007669"/>
    <property type="project" value="InterPro"/>
</dbReference>